<keyword evidence="2" id="KW-0808">Transferase</keyword>
<feature type="compositionally biased region" description="Low complexity" evidence="1">
    <location>
        <begin position="84"/>
        <end position="96"/>
    </location>
</feature>
<feature type="non-terminal residue" evidence="2">
    <location>
        <position position="136"/>
    </location>
</feature>
<name>A0A1D1Y3K3_9ARAE</name>
<dbReference type="AlphaFoldDB" id="A0A1D1Y3K3"/>
<dbReference type="EMBL" id="GDJX01018740">
    <property type="protein sequence ID" value="JAT49196.1"/>
    <property type="molecule type" value="Transcribed_RNA"/>
</dbReference>
<gene>
    <name evidence="2" type="primary">CPK1_3</name>
    <name evidence="2" type="ORF">g.50371</name>
</gene>
<evidence type="ECO:0000256" key="1">
    <source>
        <dbReference type="SAM" id="MobiDB-lite"/>
    </source>
</evidence>
<dbReference type="GO" id="GO:0016301">
    <property type="term" value="F:kinase activity"/>
    <property type="evidence" value="ECO:0007669"/>
    <property type="project" value="UniProtKB-KW"/>
</dbReference>
<keyword evidence="2" id="KW-0418">Kinase</keyword>
<accession>A0A1D1Y3K3</accession>
<feature type="region of interest" description="Disordered" evidence="1">
    <location>
        <begin position="26"/>
        <end position="116"/>
    </location>
</feature>
<proteinExistence type="predicted"/>
<evidence type="ECO:0000313" key="2">
    <source>
        <dbReference type="EMBL" id="JAT49196.1"/>
    </source>
</evidence>
<organism evidence="2">
    <name type="scientific">Anthurium amnicola</name>
    <dbReference type="NCBI Taxonomy" id="1678845"/>
    <lineage>
        <taxon>Eukaryota</taxon>
        <taxon>Viridiplantae</taxon>
        <taxon>Streptophyta</taxon>
        <taxon>Embryophyta</taxon>
        <taxon>Tracheophyta</taxon>
        <taxon>Spermatophyta</taxon>
        <taxon>Magnoliopsida</taxon>
        <taxon>Liliopsida</taxon>
        <taxon>Araceae</taxon>
        <taxon>Pothoideae</taxon>
        <taxon>Potheae</taxon>
        <taxon>Anthurium</taxon>
    </lineage>
</organism>
<protein>
    <submittedName>
        <fullName evidence="2">Calcium-dependent protein kinase 1</fullName>
    </submittedName>
</protein>
<reference evidence="2" key="1">
    <citation type="submission" date="2015-07" db="EMBL/GenBank/DDBJ databases">
        <title>Transcriptome Assembly of Anthurium amnicola.</title>
        <authorList>
            <person name="Suzuki J."/>
        </authorList>
    </citation>
    <scope>NUCLEOTIDE SEQUENCE</scope>
</reference>
<sequence>MGNTCVGPSITKNGFFQSVSATLWRARAAPEDDGAELPHPNGDTHEAKPDSSPLPVQDRAPEPVKMAEAAPAKPPPPLPEPETETGAPKKPPAGAKKPPHVKRVSSAGLRAVSVLRRKTENLKDKYSLGRKLGQGQ</sequence>